<dbReference type="PATRIC" id="fig|520764.3.peg.1228"/>
<evidence type="ECO:0000313" key="13">
    <source>
        <dbReference type="EMBL" id="KXG77291.1"/>
    </source>
</evidence>
<protein>
    <recommendedName>
        <fullName evidence="6 10">Riboflavin synthase</fullName>
        <ecNumber evidence="5 10">2.5.1.9</ecNumber>
    </recommendedName>
</protein>
<dbReference type="SUPFAM" id="SSF63380">
    <property type="entry name" value="Riboflavin synthase domain-like"/>
    <property type="match status" value="2"/>
</dbReference>
<proteinExistence type="predicted"/>
<accession>A0A140L9R6</accession>
<keyword evidence="9" id="KW-0677">Repeat</keyword>
<dbReference type="EC" id="2.5.1.9" evidence="5 10"/>
<dbReference type="OrthoDB" id="9788537at2"/>
<evidence type="ECO:0000256" key="9">
    <source>
        <dbReference type="ARBA" id="ARBA00022737"/>
    </source>
</evidence>
<dbReference type="RefSeq" id="WP_066353120.1">
    <property type="nucleotide sequence ID" value="NZ_LOED01000012.1"/>
</dbReference>
<feature type="repeat" description="Lumazine-binding" evidence="11">
    <location>
        <begin position="97"/>
        <end position="193"/>
    </location>
</feature>
<evidence type="ECO:0000313" key="14">
    <source>
        <dbReference type="Proteomes" id="UP000070427"/>
    </source>
</evidence>
<dbReference type="GO" id="GO:0004746">
    <property type="term" value="F:riboflavin synthase activity"/>
    <property type="evidence" value="ECO:0007669"/>
    <property type="project" value="UniProtKB-UniRule"/>
</dbReference>
<dbReference type="InParanoid" id="A0A140L9R6"/>
<keyword evidence="14" id="KW-1185">Reference proteome</keyword>
<dbReference type="Pfam" id="PF00677">
    <property type="entry name" value="Lum_binding"/>
    <property type="match status" value="2"/>
</dbReference>
<gene>
    <name evidence="13" type="primary">ribE</name>
    <name evidence="13" type="ORF">AN618_11880</name>
</gene>
<evidence type="ECO:0000256" key="8">
    <source>
        <dbReference type="ARBA" id="ARBA00022679"/>
    </source>
</evidence>
<dbReference type="InterPro" id="IPR001783">
    <property type="entry name" value="Lumazine-bd"/>
</dbReference>
<dbReference type="AlphaFoldDB" id="A0A140L9R6"/>
<dbReference type="InterPro" id="IPR026017">
    <property type="entry name" value="Lumazine-bd_dom"/>
</dbReference>
<feature type="domain" description="Lumazine-binding" evidence="12">
    <location>
        <begin position="1"/>
        <end position="96"/>
    </location>
</feature>
<comment type="pathway">
    <text evidence="3">Cofactor biosynthesis; riboflavin biosynthesis; riboflavin from 2-hydroxy-3-oxobutyl phosphate and 5-amino-6-(D-ribitylamino)uracil: step 2/2.</text>
</comment>
<keyword evidence="8 13" id="KW-0808">Transferase</keyword>
<dbReference type="PIRSF" id="PIRSF000498">
    <property type="entry name" value="Riboflavin_syn_A"/>
    <property type="match status" value="1"/>
</dbReference>
<reference evidence="13 14" key="1">
    <citation type="submission" date="2015-12" db="EMBL/GenBank/DDBJ databases">
        <title>Draft genome sequnece of Fervidicola ferrireducens strain Y170.</title>
        <authorList>
            <person name="Patel B.K."/>
        </authorList>
    </citation>
    <scope>NUCLEOTIDE SEQUENCE [LARGE SCALE GENOMIC DNA]</scope>
    <source>
        <strain evidence="13 14">Y170</strain>
    </source>
</reference>
<evidence type="ECO:0000259" key="12">
    <source>
        <dbReference type="PROSITE" id="PS51177"/>
    </source>
</evidence>
<comment type="subunit">
    <text evidence="4">Homotrimer.</text>
</comment>
<dbReference type="PANTHER" id="PTHR21098">
    <property type="entry name" value="RIBOFLAVIN SYNTHASE ALPHA CHAIN"/>
    <property type="match status" value="1"/>
</dbReference>
<evidence type="ECO:0000256" key="3">
    <source>
        <dbReference type="ARBA" id="ARBA00004887"/>
    </source>
</evidence>
<dbReference type="GO" id="GO:0009231">
    <property type="term" value="P:riboflavin biosynthetic process"/>
    <property type="evidence" value="ECO:0007669"/>
    <property type="project" value="UniProtKB-KW"/>
</dbReference>
<dbReference type="FunCoup" id="A0A140L9R6">
    <property type="interactions" value="373"/>
</dbReference>
<evidence type="ECO:0000256" key="6">
    <source>
        <dbReference type="ARBA" id="ARBA00013950"/>
    </source>
</evidence>
<comment type="function">
    <text evidence="2">Catalyzes the dismutation of two molecules of 6,7-dimethyl-8-ribityllumazine, resulting in the formation of riboflavin and 5-amino-6-(D-ribitylamino)uracil.</text>
</comment>
<dbReference type="InterPro" id="IPR023366">
    <property type="entry name" value="ATP_synth_asu-like_sf"/>
</dbReference>
<dbReference type="NCBIfam" id="NF009566">
    <property type="entry name" value="PRK13020.1"/>
    <property type="match status" value="1"/>
</dbReference>
<evidence type="ECO:0000256" key="11">
    <source>
        <dbReference type="PROSITE-ProRule" id="PRU00524"/>
    </source>
</evidence>
<evidence type="ECO:0000256" key="10">
    <source>
        <dbReference type="NCBIfam" id="TIGR00187"/>
    </source>
</evidence>
<comment type="caution">
    <text evidence="13">The sequence shown here is derived from an EMBL/GenBank/DDBJ whole genome shotgun (WGS) entry which is preliminary data.</text>
</comment>
<name>A0A140L9R6_9FIRM</name>
<sequence>MFTGIIEEVGIVTKLVGSSSGALITISCKKILEDLEIGDSVAVNGVCLTAREVKSDSFVADIMPETLRSTTLSELSAGKRVNLERALKAEGRFGGHMVLGHVDGVGRILRTYPEGNAVVFEIGVPPELMKYIVPKGSIAVDGISLTVQAVNIHGFSVSIIPHTLNTTVLQYKNQGDTVNIETDIIGKYVREYLLNLQENTSGKGLTAEMLKIYGF</sequence>
<evidence type="ECO:0000256" key="7">
    <source>
        <dbReference type="ARBA" id="ARBA00022619"/>
    </source>
</evidence>
<dbReference type="STRING" id="520764.AN618_11880"/>
<dbReference type="CDD" id="cd00402">
    <property type="entry name" value="Riboflavin_synthase_like"/>
    <property type="match status" value="1"/>
</dbReference>
<dbReference type="InterPro" id="IPR017938">
    <property type="entry name" value="Riboflavin_synthase-like_b-brl"/>
</dbReference>
<evidence type="ECO:0000256" key="2">
    <source>
        <dbReference type="ARBA" id="ARBA00002803"/>
    </source>
</evidence>
<dbReference type="NCBIfam" id="NF006767">
    <property type="entry name" value="PRK09289.1"/>
    <property type="match status" value="1"/>
</dbReference>
<feature type="domain" description="Lumazine-binding" evidence="12">
    <location>
        <begin position="97"/>
        <end position="193"/>
    </location>
</feature>
<organism evidence="13 14">
    <name type="scientific">Fervidicola ferrireducens</name>
    <dbReference type="NCBI Taxonomy" id="520764"/>
    <lineage>
        <taxon>Bacteria</taxon>
        <taxon>Bacillati</taxon>
        <taxon>Bacillota</taxon>
        <taxon>Clostridia</taxon>
        <taxon>Thermosediminibacterales</taxon>
        <taxon>Thermosediminibacteraceae</taxon>
        <taxon>Fervidicola</taxon>
    </lineage>
</organism>
<evidence type="ECO:0000256" key="1">
    <source>
        <dbReference type="ARBA" id="ARBA00000968"/>
    </source>
</evidence>
<evidence type="ECO:0000256" key="4">
    <source>
        <dbReference type="ARBA" id="ARBA00011233"/>
    </source>
</evidence>
<dbReference type="EMBL" id="LOED01000012">
    <property type="protein sequence ID" value="KXG77291.1"/>
    <property type="molecule type" value="Genomic_DNA"/>
</dbReference>
<dbReference type="FunFam" id="2.40.30.20:FF:000003">
    <property type="entry name" value="Riboflavin synthase, alpha subunit"/>
    <property type="match status" value="1"/>
</dbReference>
<keyword evidence="7" id="KW-0686">Riboflavin biosynthesis</keyword>
<dbReference type="PANTHER" id="PTHR21098:SF0">
    <property type="entry name" value="RIBOFLAVIN SYNTHASE"/>
    <property type="match status" value="1"/>
</dbReference>
<dbReference type="NCBIfam" id="TIGR00187">
    <property type="entry name" value="ribE"/>
    <property type="match status" value="1"/>
</dbReference>
<dbReference type="Proteomes" id="UP000070427">
    <property type="component" value="Unassembled WGS sequence"/>
</dbReference>
<evidence type="ECO:0000256" key="5">
    <source>
        <dbReference type="ARBA" id="ARBA00012827"/>
    </source>
</evidence>
<dbReference type="FunFam" id="2.40.30.20:FF:000004">
    <property type="entry name" value="Riboflavin synthase, alpha subunit"/>
    <property type="match status" value="1"/>
</dbReference>
<dbReference type="Gene3D" id="2.40.30.20">
    <property type="match status" value="2"/>
</dbReference>
<feature type="repeat" description="Lumazine-binding" evidence="11">
    <location>
        <begin position="1"/>
        <end position="96"/>
    </location>
</feature>
<dbReference type="PROSITE" id="PS51177">
    <property type="entry name" value="LUMAZINE_BIND"/>
    <property type="match status" value="2"/>
</dbReference>
<comment type="catalytic activity">
    <reaction evidence="1">
        <text>2 6,7-dimethyl-8-(1-D-ribityl)lumazine + H(+) = 5-amino-6-(D-ribitylamino)uracil + riboflavin</text>
        <dbReference type="Rhea" id="RHEA:20772"/>
        <dbReference type="ChEBI" id="CHEBI:15378"/>
        <dbReference type="ChEBI" id="CHEBI:15934"/>
        <dbReference type="ChEBI" id="CHEBI:57986"/>
        <dbReference type="ChEBI" id="CHEBI:58201"/>
        <dbReference type="EC" id="2.5.1.9"/>
    </reaction>
</comment>